<evidence type="ECO:0000313" key="11">
    <source>
        <dbReference type="Proteomes" id="UP000695562"/>
    </source>
</evidence>
<keyword evidence="4" id="KW-0418">Kinase</keyword>
<keyword evidence="3 7" id="KW-0547">Nucleotide-binding</keyword>
<dbReference type="Gene3D" id="3.30.200.20">
    <property type="entry name" value="Phosphorylase Kinase, domain 1"/>
    <property type="match status" value="1"/>
</dbReference>
<feature type="non-terminal residue" evidence="10">
    <location>
        <position position="1271"/>
    </location>
</feature>
<comment type="caution">
    <text evidence="10">The sequence shown here is derived from an EMBL/GenBank/DDBJ whole genome shotgun (WGS) entry which is preliminary data.</text>
</comment>
<reference evidence="10" key="1">
    <citation type="submission" date="2020-01" db="EMBL/GenBank/DDBJ databases">
        <title>Development of genomics and gene disruption for Polysphondylium violaceum indicates a role for the polyketide synthase stlB in stalk morphogenesis.</title>
        <authorList>
            <person name="Narita B."/>
            <person name="Kawabe Y."/>
            <person name="Kin K."/>
            <person name="Saito T."/>
            <person name="Gibbs R."/>
            <person name="Kuspa A."/>
            <person name="Muzny D."/>
            <person name="Queller D."/>
            <person name="Richards S."/>
            <person name="Strassman J."/>
            <person name="Sucgang R."/>
            <person name="Worley K."/>
            <person name="Schaap P."/>
        </authorList>
    </citation>
    <scope>NUCLEOTIDE SEQUENCE</scope>
    <source>
        <strain evidence="10">QSvi11</strain>
    </source>
</reference>
<accession>A0A8J4V7U2</accession>
<feature type="repeat" description="Filamin" evidence="6">
    <location>
        <begin position="166"/>
        <end position="271"/>
    </location>
</feature>
<feature type="binding site" evidence="7">
    <location>
        <position position="783"/>
    </location>
    <ligand>
        <name>ATP</name>
        <dbReference type="ChEBI" id="CHEBI:30616"/>
    </ligand>
</feature>
<keyword evidence="2" id="KW-0808">Transferase</keyword>
<dbReference type="PROSITE" id="PS50194">
    <property type="entry name" value="FILAMIN_REPEAT"/>
    <property type="match status" value="1"/>
</dbReference>
<feature type="compositionally biased region" description="Low complexity" evidence="8">
    <location>
        <begin position="1159"/>
        <end position="1177"/>
    </location>
</feature>
<evidence type="ECO:0000256" key="5">
    <source>
        <dbReference type="ARBA" id="ARBA00022840"/>
    </source>
</evidence>
<dbReference type="SUPFAM" id="SSF54236">
    <property type="entry name" value="Ubiquitin-like"/>
    <property type="match status" value="1"/>
</dbReference>
<organism evidence="10 11">
    <name type="scientific">Polysphondylium violaceum</name>
    <dbReference type="NCBI Taxonomy" id="133409"/>
    <lineage>
        <taxon>Eukaryota</taxon>
        <taxon>Amoebozoa</taxon>
        <taxon>Evosea</taxon>
        <taxon>Eumycetozoa</taxon>
        <taxon>Dictyostelia</taxon>
        <taxon>Dictyosteliales</taxon>
        <taxon>Dictyosteliaceae</taxon>
        <taxon>Polysphondylium</taxon>
    </lineage>
</organism>
<dbReference type="PROSITE" id="PS00108">
    <property type="entry name" value="PROTEIN_KINASE_ST"/>
    <property type="match status" value="1"/>
</dbReference>
<evidence type="ECO:0000256" key="4">
    <source>
        <dbReference type="ARBA" id="ARBA00022777"/>
    </source>
</evidence>
<dbReference type="InterPro" id="IPR011989">
    <property type="entry name" value="ARM-like"/>
</dbReference>
<dbReference type="InterPro" id="IPR014756">
    <property type="entry name" value="Ig_E-set"/>
</dbReference>
<dbReference type="GO" id="GO:0004674">
    <property type="term" value="F:protein serine/threonine kinase activity"/>
    <property type="evidence" value="ECO:0007669"/>
    <property type="project" value="UniProtKB-KW"/>
</dbReference>
<feature type="compositionally biased region" description="Polar residues" evidence="8">
    <location>
        <begin position="1178"/>
        <end position="1198"/>
    </location>
</feature>
<dbReference type="SUPFAM" id="SSF56112">
    <property type="entry name" value="Protein kinase-like (PK-like)"/>
    <property type="match status" value="1"/>
</dbReference>
<dbReference type="PANTHER" id="PTHR44329">
    <property type="entry name" value="SERINE/THREONINE-PROTEIN KINASE TNNI3K-RELATED"/>
    <property type="match status" value="1"/>
</dbReference>
<dbReference type="InterPro" id="IPR029071">
    <property type="entry name" value="Ubiquitin-like_domsf"/>
</dbReference>
<dbReference type="InterPro" id="IPR013783">
    <property type="entry name" value="Ig-like_fold"/>
</dbReference>
<dbReference type="EMBL" id="AJWJ01000153">
    <property type="protein sequence ID" value="KAF2074324.1"/>
    <property type="molecule type" value="Genomic_DNA"/>
</dbReference>
<dbReference type="PANTHER" id="PTHR44329:SF298">
    <property type="entry name" value="MIXED LINEAGE KINASE DOMAIN-LIKE PROTEIN"/>
    <property type="match status" value="1"/>
</dbReference>
<dbReference type="InterPro" id="IPR051681">
    <property type="entry name" value="Ser/Thr_Kinases-Pseudokinases"/>
</dbReference>
<evidence type="ECO:0000256" key="6">
    <source>
        <dbReference type="PROSITE-ProRule" id="PRU00087"/>
    </source>
</evidence>
<protein>
    <recommendedName>
        <fullName evidence="9">Protein kinase domain-containing protein</fullName>
    </recommendedName>
</protein>
<keyword evidence="11" id="KW-1185">Reference proteome</keyword>
<evidence type="ECO:0000313" key="10">
    <source>
        <dbReference type="EMBL" id="KAF2074324.1"/>
    </source>
</evidence>
<dbReference type="Proteomes" id="UP000695562">
    <property type="component" value="Unassembled WGS sequence"/>
</dbReference>
<dbReference type="SUPFAM" id="SSF48371">
    <property type="entry name" value="ARM repeat"/>
    <property type="match status" value="1"/>
</dbReference>
<feature type="compositionally biased region" description="Low complexity" evidence="8">
    <location>
        <begin position="1137"/>
        <end position="1149"/>
    </location>
</feature>
<evidence type="ECO:0000256" key="2">
    <source>
        <dbReference type="ARBA" id="ARBA00022679"/>
    </source>
</evidence>
<feature type="compositionally biased region" description="Low complexity" evidence="8">
    <location>
        <begin position="1066"/>
        <end position="1099"/>
    </location>
</feature>
<feature type="region of interest" description="Disordered" evidence="8">
    <location>
        <begin position="1066"/>
        <end position="1211"/>
    </location>
</feature>
<dbReference type="PRINTS" id="PR00109">
    <property type="entry name" value="TYRKINASE"/>
</dbReference>
<keyword evidence="1" id="KW-0723">Serine/threonine-protein kinase</keyword>
<dbReference type="SMART" id="SM00220">
    <property type="entry name" value="S_TKc"/>
    <property type="match status" value="1"/>
</dbReference>
<dbReference type="InterPro" id="IPR017868">
    <property type="entry name" value="Filamin/ABP280_repeat-like"/>
</dbReference>
<dbReference type="InterPro" id="IPR001245">
    <property type="entry name" value="Ser-Thr/Tyr_kinase_cat_dom"/>
</dbReference>
<proteinExistence type="predicted"/>
<evidence type="ECO:0000256" key="7">
    <source>
        <dbReference type="PROSITE-ProRule" id="PRU10141"/>
    </source>
</evidence>
<name>A0A8J4V7U2_9MYCE</name>
<dbReference type="InterPro" id="IPR011009">
    <property type="entry name" value="Kinase-like_dom_sf"/>
</dbReference>
<dbReference type="CDD" id="cd13999">
    <property type="entry name" value="STKc_MAP3K-like"/>
    <property type="match status" value="1"/>
</dbReference>
<feature type="domain" description="Protein kinase" evidence="9">
    <location>
        <begin position="756"/>
        <end position="1021"/>
    </location>
</feature>
<keyword evidence="5 7" id="KW-0067">ATP-binding</keyword>
<dbReference type="Gene3D" id="1.10.510.10">
    <property type="entry name" value="Transferase(Phosphotransferase) domain 1"/>
    <property type="match status" value="1"/>
</dbReference>
<sequence>MRVLINLLESTKVDSEDYIAKKKTFLEIHPNQSIWMVKTLIFNAFNIPPARQKLFLYVIDENFPKEKSKCYSKLLHGYRLVKDYKIDHASEIQVVELEKDQPAEFLVPPPKNIHALNASSNNVEHTKSPKISALQPSGGSSSNNSNNNNNININNGNNKIHVLASKKGTCPALCFAIGKGLYRGISGVKYEIKLYRVDSKGVLIRSTNQNFEIDIIKEKSAVEDRKMPFTYEQRKSDYSVLTIMPSIYGDYSISIKIEDTPICGSPFHCTIIDELNPMLKELAFSNEWIEEIIELITLMSKKESTIDNLFTFGIEALINLMFYPDPAIQIHITGIFSKLIEKDKNKERILREHGIDFLFKIVTLEHWSSYIELRRFIASSLCILAFNKSFTMRFLSECGIEIISTLAKSDHIDCSRSCAIFLAQISENYEYSEYLTTDLIKESLIYMLSLKDNITVNCTLKAISNLSASFDLKKESNIKLLEQLLECCKTFTSDVARKVLIFKSFSNFVANESLCTYLILGGILDLITPKHDLNTGYFVGIPMFYQWELNSLQSVLGNKSYSSSFTDIFKDETDYVFFLSLTISNMLVTTNSIKIHSHFSTGSGLNLLKQFILCHEGSARAEAFRSFMLITSSPNDSCKRNLIQSGIIPYLVSSLFDSSKVETPFIINTLSNLCDYDSDCVESIGIDGVEKLIDLIKVNETVLHLPISMVLASLSKNDKFKSRIVNGAGKPFIQDLIEFVREGRVNVLKPISYQDIETHSELGKGVSGIVWKGVWKGNVVAIKSFNEEALGFNEREFLSEATIMSILRHPNIVHCIGGSRTQGRMFLVSDYYCRGSLYKVIHANEIPLSNAKIVHIALQAAIGMEYLHSLGIIHRDLKSGNLLIDQEWNVGICDFGVSRVVDNKRMTKAVGTPCYMAVEVLSGQTEYTQQADVYSFGVVLWECVSRLIPYHDQEQIDWIRCVLEQSFRPPIPTGCLPELASLIQECWVSDPLARPTFKQIIQRLEQLRTKLESSGLYEEFLNNKKERNAGDQGFYVGLNENNINTDMSMHQTEELKNLVEMDLNDPSLFSKSSSNSTSASTSPYSSAPVSPSESTSPTSPTSPPLANRKWERFVPDKPSINKNAKRLSAFRSHRDLNNPNNNNNNNSSSTANMSIPSTHNNGNNNNGLSSNSNGHHNIASSEATTTNSFSTDRNQDSFMSDGDPYGTSIKSHYSSEDSFDYKNRHFLPPPPLHPSSYTPILIHNSSNSTSNSLIDDNFINNNSNSLNNNNN</sequence>
<dbReference type="InterPro" id="IPR000719">
    <property type="entry name" value="Prot_kinase_dom"/>
</dbReference>
<feature type="compositionally biased region" description="Low complexity" evidence="8">
    <location>
        <begin position="137"/>
        <end position="152"/>
    </location>
</feature>
<feature type="region of interest" description="Disordered" evidence="8">
    <location>
        <begin position="121"/>
        <end position="152"/>
    </location>
</feature>
<dbReference type="InterPro" id="IPR017441">
    <property type="entry name" value="Protein_kinase_ATP_BS"/>
</dbReference>
<dbReference type="PROSITE" id="PS00107">
    <property type="entry name" value="PROTEIN_KINASE_ATP"/>
    <property type="match status" value="1"/>
</dbReference>
<dbReference type="SUPFAM" id="SSF81296">
    <property type="entry name" value="E set domains"/>
    <property type="match status" value="1"/>
</dbReference>
<dbReference type="GO" id="GO:0005524">
    <property type="term" value="F:ATP binding"/>
    <property type="evidence" value="ECO:0007669"/>
    <property type="project" value="UniProtKB-UniRule"/>
</dbReference>
<dbReference type="OrthoDB" id="535945at2759"/>
<dbReference type="PROSITE" id="PS50011">
    <property type="entry name" value="PROTEIN_KINASE_DOM"/>
    <property type="match status" value="1"/>
</dbReference>
<dbReference type="InterPro" id="IPR008271">
    <property type="entry name" value="Ser/Thr_kinase_AS"/>
</dbReference>
<evidence type="ECO:0000256" key="3">
    <source>
        <dbReference type="ARBA" id="ARBA00022741"/>
    </source>
</evidence>
<dbReference type="Pfam" id="PF07714">
    <property type="entry name" value="PK_Tyr_Ser-Thr"/>
    <property type="match status" value="1"/>
</dbReference>
<evidence type="ECO:0000256" key="8">
    <source>
        <dbReference type="SAM" id="MobiDB-lite"/>
    </source>
</evidence>
<evidence type="ECO:0000259" key="9">
    <source>
        <dbReference type="PROSITE" id="PS50011"/>
    </source>
</evidence>
<gene>
    <name evidence="10" type="ORF">CYY_004384</name>
</gene>
<dbReference type="InterPro" id="IPR016024">
    <property type="entry name" value="ARM-type_fold"/>
</dbReference>
<dbReference type="Gene3D" id="3.10.20.90">
    <property type="entry name" value="Phosphatidylinositol 3-kinase Catalytic Subunit, Chain A, domain 1"/>
    <property type="match status" value="1"/>
</dbReference>
<evidence type="ECO:0000256" key="1">
    <source>
        <dbReference type="ARBA" id="ARBA00022527"/>
    </source>
</evidence>
<dbReference type="Gene3D" id="2.60.40.10">
    <property type="entry name" value="Immunoglobulins"/>
    <property type="match status" value="1"/>
</dbReference>
<dbReference type="AlphaFoldDB" id="A0A8J4V7U2"/>
<dbReference type="Gene3D" id="1.25.10.10">
    <property type="entry name" value="Leucine-rich Repeat Variant"/>
    <property type="match status" value="2"/>
</dbReference>